<proteinExistence type="inferred from homology"/>
<dbReference type="STRING" id="1612202.SAMN05421734_10287"/>
<dbReference type="EC" id="3.4.23.-" evidence="1"/>
<sequence length="305" mass="35278">MKLYLDLIWLLNFLFDFMILQLTAHFARHHVSRIRLIIGSFFASLLVFVVIYYPDAFLLTPVGKLIYSIIILMVTFLKTSFKQLIKLWGLFYFITFSLGGVLISLHFFFDYSFTMENATLVTDSTGYGTPISWLFVITLFPVTWMYTKRVIDDRSLKDLDLNQCIMCQIEFNNQCVTTEGFVDTANHLVDPISKTPVAIIDLFIIEQLFTEQEQAVLKTIQDNFNVDQLPEELKNKFHLIPFKGLKEKHGLILAFKPDRFIMNTDNGAIGLQKVFIGLQFTTFTSKNHYHCLVSPVMLNQMCLVS</sequence>
<protein>
    <recommendedName>
        <fullName evidence="1">Sporulation sigma-E factor-processing peptidase</fullName>
        <ecNumber evidence="1">3.4.23.-</ecNumber>
    </recommendedName>
    <alternativeName>
        <fullName evidence="1">Membrane-associated aspartic protease</fullName>
    </alternativeName>
    <alternativeName>
        <fullName evidence="1">Stage II sporulation protein GA</fullName>
    </alternativeName>
</protein>
<feature type="transmembrane region" description="Helical" evidence="3">
    <location>
        <begin position="34"/>
        <end position="53"/>
    </location>
</feature>
<dbReference type="PIRSF" id="PIRSF018571">
    <property type="entry name" value="SpoIIGA"/>
    <property type="match status" value="1"/>
</dbReference>
<keyword evidence="1" id="KW-1003">Cell membrane</keyword>
<evidence type="ECO:0000313" key="5">
    <source>
        <dbReference type="Proteomes" id="UP000242949"/>
    </source>
</evidence>
<feature type="transmembrane region" description="Helical" evidence="3">
    <location>
        <begin position="59"/>
        <end position="77"/>
    </location>
</feature>
<comment type="function">
    <text evidence="1">Probable aspartic protease that is responsible for the proteolytic cleavage of the RNA polymerase sigma E factor (SigE/spoIIGB) to yield the active peptide in the mother cell during sporulation. Responds to a signal from the forespore that is triggered by the extracellular signal protein SpoIIR.</text>
</comment>
<gene>
    <name evidence="4" type="ORF">SAMN05421734_10287</name>
</gene>
<dbReference type="GO" id="GO:0005886">
    <property type="term" value="C:plasma membrane"/>
    <property type="evidence" value="ECO:0007669"/>
    <property type="project" value="UniProtKB-SubCell"/>
</dbReference>
<dbReference type="OrthoDB" id="2690199at2"/>
<feature type="transmembrane region" description="Helical" evidence="3">
    <location>
        <begin position="89"/>
        <end position="109"/>
    </location>
</feature>
<keyword evidence="1 3" id="KW-0472">Membrane</keyword>
<keyword evidence="3" id="KW-0812">Transmembrane</keyword>
<dbReference type="NCBIfam" id="TIGR02854">
    <property type="entry name" value="spore_II_GA"/>
    <property type="match status" value="1"/>
</dbReference>
<accession>A0A1G6H0D5</accession>
<dbReference type="GO" id="GO:0030436">
    <property type="term" value="P:asexual sporulation"/>
    <property type="evidence" value="ECO:0007669"/>
    <property type="project" value="InterPro"/>
</dbReference>
<keyword evidence="5" id="KW-1185">Reference proteome</keyword>
<keyword evidence="1" id="KW-0749">Sporulation</keyword>
<dbReference type="AlphaFoldDB" id="A0A1G6H0D5"/>
<reference evidence="5" key="1">
    <citation type="submission" date="2016-09" db="EMBL/GenBank/DDBJ databases">
        <authorList>
            <person name="Varghese N."/>
            <person name="Submissions S."/>
        </authorList>
    </citation>
    <scope>NUCLEOTIDE SEQUENCE [LARGE SCALE GENOMIC DNA]</scope>
    <source>
        <strain evidence="5">S5</strain>
    </source>
</reference>
<evidence type="ECO:0000256" key="2">
    <source>
        <dbReference type="PIRSR" id="PIRSR018571-1"/>
    </source>
</evidence>
<dbReference type="Proteomes" id="UP000242949">
    <property type="component" value="Unassembled WGS sequence"/>
</dbReference>
<dbReference type="Pfam" id="PF03419">
    <property type="entry name" value="Peptidase_U4"/>
    <property type="match status" value="1"/>
</dbReference>
<feature type="active site" evidence="2">
    <location>
        <position position="183"/>
    </location>
</feature>
<feature type="transmembrane region" description="Helical" evidence="3">
    <location>
        <begin position="6"/>
        <end position="27"/>
    </location>
</feature>
<organism evidence="4 5">
    <name type="scientific">Pelagirhabdus alkalitolerans</name>
    <dbReference type="NCBI Taxonomy" id="1612202"/>
    <lineage>
        <taxon>Bacteria</taxon>
        <taxon>Bacillati</taxon>
        <taxon>Bacillota</taxon>
        <taxon>Bacilli</taxon>
        <taxon>Bacillales</taxon>
        <taxon>Bacillaceae</taxon>
        <taxon>Pelagirhabdus</taxon>
    </lineage>
</organism>
<dbReference type="InterPro" id="IPR005081">
    <property type="entry name" value="SpoIIGA"/>
</dbReference>
<dbReference type="GO" id="GO:0006508">
    <property type="term" value="P:proteolysis"/>
    <property type="evidence" value="ECO:0007669"/>
    <property type="project" value="UniProtKB-KW"/>
</dbReference>
<dbReference type="GO" id="GO:0030435">
    <property type="term" value="P:sporulation resulting in formation of a cellular spore"/>
    <property type="evidence" value="ECO:0007669"/>
    <property type="project" value="UniProtKB-KW"/>
</dbReference>
<dbReference type="GO" id="GO:0004190">
    <property type="term" value="F:aspartic-type endopeptidase activity"/>
    <property type="evidence" value="ECO:0007669"/>
    <property type="project" value="UniProtKB-KW"/>
</dbReference>
<comment type="subcellular location">
    <subcellularLocation>
        <location evidence="1">Cell membrane</location>
    </subcellularLocation>
</comment>
<dbReference type="RefSeq" id="WP_090792783.1">
    <property type="nucleotide sequence ID" value="NZ_FMYI01000002.1"/>
</dbReference>
<comment type="similarity">
    <text evidence="1">Belongs to the peptidase U4 family.</text>
</comment>
<evidence type="ECO:0000313" key="4">
    <source>
        <dbReference type="EMBL" id="SDB87661.1"/>
    </source>
</evidence>
<keyword evidence="1" id="KW-0064">Aspartyl protease</keyword>
<keyword evidence="1" id="KW-0645">Protease</keyword>
<name>A0A1G6H0D5_9BACI</name>
<keyword evidence="3" id="KW-1133">Transmembrane helix</keyword>
<feature type="transmembrane region" description="Helical" evidence="3">
    <location>
        <begin position="129"/>
        <end position="147"/>
    </location>
</feature>
<evidence type="ECO:0000256" key="1">
    <source>
        <dbReference type="PIRNR" id="PIRNR018571"/>
    </source>
</evidence>
<dbReference type="EMBL" id="FMYI01000002">
    <property type="protein sequence ID" value="SDB87661.1"/>
    <property type="molecule type" value="Genomic_DNA"/>
</dbReference>
<evidence type="ECO:0000256" key="3">
    <source>
        <dbReference type="SAM" id="Phobius"/>
    </source>
</evidence>
<comment type="subunit">
    <text evidence="1">Self-associates. Interacts with SigE. Interacts with SpoIIR.</text>
</comment>
<keyword evidence="1" id="KW-0378">Hydrolase</keyword>